<dbReference type="EMBL" id="UYRT01020010">
    <property type="protein sequence ID" value="VDK58919.1"/>
    <property type="molecule type" value="Genomic_DNA"/>
</dbReference>
<evidence type="ECO:0000313" key="3">
    <source>
        <dbReference type="WBParaSite" id="GPUH_0000760401-mRNA-1"/>
    </source>
</evidence>
<dbReference type="Proteomes" id="UP000271098">
    <property type="component" value="Unassembled WGS sequence"/>
</dbReference>
<sequence>SGAVFEDESGNPVYEEVFEEDVVVEALEDSRSTEFAPNEIIRVEEEEESTSTGSSGRALRLFAVREALGIRDLITAVDCLVTSSDFYMSETRMSAVHLAELLKQVSEATLLLRSVTEKVKNLRDMRPLQMIYAKNTRRRKQL</sequence>
<evidence type="ECO:0000313" key="1">
    <source>
        <dbReference type="EMBL" id="VDK58919.1"/>
    </source>
</evidence>
<name>A0A183DFV4_9BILA</name>
<evidence type="ECO:0000313" key="2">
    <source>
        <dbReference type="Proteomes" id="UP000271098"/>
    </source>
</evidence>
<organism evidence="3">
    <name type="scientific">Gongylonema pulchrum</name>
    <dbReference type="NCBI Taxonomy" id="637853"/>
    <lineage>
        <taxon>Eukaryota</taxon>
        <taxon>Metazoa</taxon>
        <taxon>Ecdysozoa</taxon>
        <taxon>Nematoda</taxon>
        <taxon>Chromadorea</taxon>
        <taxon>Rhabditida</taxon>
        <taxon>Spirurina</taxon>
        <taxon>Spiruromorpha</taxon>
        <taxon>Spiruroidea</taxon>
        <taxon>Gongylonematidae</taxon>
        <taxon>Gongylonema</taxon>
    </lineage>
</organism>
<protein>
    <submittedName>
        <fullName evidence="3">Biogenesis of lysosome-related organelles complex 1 subunit 3</fullName>
    </submittedName>
</protein>
<reference evidence="3" key="1">
    <citation type="submission" date="2016-06" db="UniProtKB">
        <authorList>
            <consortium name="WormBaseParasite"/>
        </authorList>
    </citation>
    <scope>IDENTIFICATION</scope>
</reference>
<reference evidence="1 2" key="2">
    <citation type="submission" date="2018-11" db="EMBL/GenBank/DDBJ databases">
        <authorList>
            <consortium name="Pathogen Informatics"/>
        </authorList>
    </citation>
    <scope>NUCLEOTIDE SEQUENCE [LARGE SCALE GENOMIC DNA]</scope>
</reference>
<keyword evidence="2" id="KW-1185">Reference proteome</keyword>
<accession>A0A183DFV4</accession>
<proteinExistence type="predicted"/>
<gene>
    <name evidence="1" type="ORF">GPUH_LOCUS7596</name>
</gene>
<dbReference type="AlphaFoldDB" id="A0A183DFV4"/>
<dbReference type="WBParaSite" id="GPUH_0000760401-mRNA-1">
    <property type="protein sequence ID" value="GPUH_0000760401-mRNA-1"/>
    <property type="gene ID" value="GPUH_0000760401"/>
</dbReference>